<dbReference type="Pfam" id="PF05565">
    <property type="entry name" value="Sipho_Gp157"/>
    <property type="match status" value="1"/>
</dbReference>
<dbReference type="InterPro" id="IPR008840">
    <property type="entry name" value="Sipho_Gp157"/>
</dbReference>
<dbReference type="EMBL" id="CP049332">
    <property type="protein sequence ID" value="QIH43477.1"/>
    <property type="molecule type" value="Genomic_DNA"/>
</dbReference>
<name>A0A6G7CMW5_9VIBR</name>
<organism evidence="1 2">
    <name type="scientific">Vibrio ziniensis</name>
    <dbReference type="NCBI Taxonomy" id="2711221"/>
    <lineage>
        <taxon>Bacteria</taxon>
        <taxon>Pseudomonadati</taxon>
        <taxon>Pseudomonadota</taxon>
        <taxon>Gammaproteobacteria</taxon>
        <taxon>Vibrionales</taxon>
        <taxon>Vibrionaceae</taxon>
        <taxon>Vibrio</taxon>
    </lineage>
</organism>
<accession>A0A6G7CMW5</accession>
<evidence type="ECO:0000313" key="1">
    <source>
        <dbReference type="EMBL" id="QIH43477.1"/>
    </source>
</evidence>
<dbReference type="AlphaFoldDB" id="A0A6G7CMW5"/>
<gene>
    <name evidence="1" type="ORF">G5S32_15885</name>
</gene>
<evidence type="ECO:0000313" key="2">
    <source>
        <dbReference type="Proteomes" id="UP000503003"/>
    </source>
</evidence>
<dbReference type="Proteomes" id="UP000503003">
    <property type="component" value="Chromosome 2"/>
</dbReference>
<dbReference type="RefSeq" id="WP_165313011.1">
    <property type="nucleotide sequence ID" value="NZ_CP049332.1"/>
</dbReference>
<reference evidence="1 2" key="1">
    <citation type="submission" date="2020-02" db="EMBL/GenBank/DDBJ databases">
        <title>A complete genome of a marine bacterium Vibrio sp. ZWAL4003 isolated from the mangrove sediment with the ability to degrade polysaccharides.</title>
        <authorList>
            <person name="Wu J."/>
            <person name="Qu W."/>
            <person name="Zeng R."/>
        </authorList>
    </citation>
    <scope>NUCLEOTIDE SEQUENCE [LARGE SCALE GENOMIC DNA]</scope>
    <source>
        <strain evidence="1 2">ZWAL4003</strain>
    </source>
</reference>
<evidence type="ECO:0008006" key="3">
    <source>
        <dbReference type="Google" id="ProtNLM"/>
    </source>
</evidence>
<proteinExistence type="predicted"/>
<protein>
    <recommendedName>
        <fullName evidence="3">Siphovirus Gp157 family protein</fullName>
    </recommendedName>
</protein>
<keyword evidence="2" id="KW-1185">Reference proteome</keyword>
<dbReference type="KEGG" id="vzi:G5S32_15885"/>
<sequence length="175" mass="20429">MAKQTESMNDINQQVFDLLELAKKEDWDEQTIADNLAGIECSIDDKLMAYRRYMDKLETEAKIADAEKKVYSDQAKPYGDRAKSLKDERSRLTYPLLNLFNILKVEKMKGAYGTFFIKNNPSKLRYKEGELPERFLQREVRFVPDEDAIKAALDSGEELDFAWYESQPQQVVLRK</sequence>